<dbReference type="EC" id="3.5.2.6" evidence="3"/>
<dbReference type="HOGENOM" id="CLU_301422_0_0_0"/>
<dbReference type="PANTHER" id="PTHR30627:SF6">
    <property type="entry name" value="BETA-LACTAMASE YBXI-RELATED"/>
    <property type="match status" value="1"/>
</dbReference>
<feature type="domain" description="Penicillin-binding protein transpeptidase" evidence="7">
    <location>
        <begin position="732"/>
        <end position="960"/>
    </location>
</feature>
<evidence type="ECO:0000256" key="4">
    <source>
        <dbReference type="ARBA" id="ARBA00022729"/>
    </source>
</evidence>
<dbReference type="InterPro" id="IPR036138">
    <property type="entry name" value="PBP_dimer_sf"/>
</dbReference>
<name>A0A0S6VU98_9BACT</name>
<dbReference type="Proteomes" id="UP000030700">
    <property type="component" value="Unassembled WGS sequence"/>
</dbReference>
<feature type="domain" description="Penicillin-binding protein transpeptidase" evidence="7">
    <location>
        <begin position="614"/>
        <end position="685"/>
    </location>
</feature>
<evidence type="ECO:0000256" key="5">
    <source>
        <dbReference type="ARBA" id="ARBA00022801"/>
    </source>
</evidence>
<dbReference type="CDD" id="cd00060">
    <property type="entry name" value="FHA"/>
    <property type="match status" value="1"/>
</dbReference>
<organism evidence="8">
    <name type="scientific">Candidatus Moduliflexus flocculans</name>
    <dbReference type="NCBI Taxonomy" id="1499966"/>
    <lineage>
        <taxon>Bacteria</taxon>
        <taxon>Candidatus Moduliflexota</taxon>
        <taxon>Candidatus Moduliflexia</taxon>
        <taxon>Candidatus Moduliflexales</taxon>
        <taxon>Candidatus Moduliflexaceae</taxon>
    </lineage>
</organism>
<protein>
    <recommendedName>
        <fullName evidence="3">beta-lactamase</fullName>
        <ecNumber evidence="3">3.5.2.6</ecNumber>
    </recommendedName>
</protein>
<dbReference type="EMBL" id="DF820456">
    <property type="protein sequence ID" value="GAK51047.1"/>
    <property type="molecule type" value="Genomic_DNA"/>
</dbReference>
<sequence>MKYLLRFEHWIIQRCRFDRMSNNLFWLAALLLPFILAQMGWLLHLHAREGIEYLVDRNLGFTRRAAEIYRRDDGMHFRPLSAQLLVNFKPVSKSVKLAENDQIVIGRTIFQAKELESWTPHLRTIGYYLTERDLSGGASFGRSIHPEEANQWQTNDVIVQDTDFEPVHFKLFAAGDNQYRIVNMGQKGVFIPAAPPTDGKKRKTNAPEWTQVTTEATVQAGQRIKIENTILELTPIPSREALALTIVRGAQPILTLSRNNANVIGGVSLFPKDYIPDHLVDERFLEYARQAIEAGLFGLDDPATRKDAPQLRIRGFDATGKLVSAEFEKLTDKQKFLLHQIFRFREAQGQALRWKRPFNREGDDPYLFYPDQTENFIISEKTNTVKNIYTYAAHLTNPHVIAEEIATTRGEIFDRNQFSYPRLVAYSNNAPVAELLLVPSDDLRTGQTFDTQKEADTAVYVASRYQFPDGVSVVNEHGVIRYAAKGQQTTLKNGQEFTSGRYVFRFAANDKGVLAKNTADGRYYPLGSRLAHIIGYSFAKSQFKGQLEEVFDKVLLGQEKRQPWWSLRRTVERTPGNNLILTLDDDMQRVVTAELAKKLTELNTRFKTNQFKGAALLMNKEGEVLASASLPSYNPNDLRSIFAAMQESSEDHWNSSYINRATHKSYPPGSTMKVIMSTIALDNKAQFLLPIGDGQYFINDGGRPFSCTGYLDSFRGVSFGKYGIPDFRGSGAHGQLTLDTALTKSCNNTFAFIALSAGWEMIQKYAERFGFNRSFDFLPYEFFKDDPQIVGGVKREALDPLASLRSQVPTPKEELKPTQLGRIGIGQWEVQATPLQMATVAMTVGNLGMRPFPHLLAGIEDLKEQKIRWFPLPPKTEVFSKDVMAELFPMMHHVVLQGSATRITRSTIQYYPLKEQVAGKTGTAEVEDQSGKKYNVIWFISFAPIENPQLALAIVIERGPVISGETVDVARGIWEKAILLFPELFPTPNAPAPQAPPNPA</sequence>
<evidence type="ECO:0000259" key="7">
    <source>
        <dbReference type="Pfam" id="PF00905"/>
    </source>
</evidence>
<keyword evidence="5" id="KW-0378">Hydrolase</keyword>
<dbReference type="GO" id="GO:0016740">
    <property type="term" value="F:transferase activity"/>
    <property type="evidence" value="ECO:0007669"/>
    <property type="project" value="UniProtKB-KW"/>
</dbReference>
<comment type="similarity">
    <text evidence="2">Belongs to the class-D beta-lactamase family.</text>
</comment>
<dbReference type="InterPro" id="IPR001460">
    <property type="entry name" value="PCN-bd_Tpept"/>
</dbReference>
<evidence type="ECO:0000256" key="3">
    <source>
        <dbReference type="ARBA" id="ARBA00012865"/>
    </source>
</evidence>
<keyword evidence="8" id="KW-0808">Transferase</keyword>
<dbReference type="InterPro" id="IPR012338">
    <property type="entry name" value="Beta-lactam/transpept-like"/>
</dbReference>
<dbReference type="SUPFAM" id="SSF56519">
    <property type="entry name" value="Penicillin binding protein dimerisation domain"/>
    <property type="match status" value="1"/>
</dbReference>
<dbReference type="GO" id="GO:0005886">
    <property type="term" value="C:plasma membrane"/>
    <property type="evidence" value="ECO:0007669"/>
    <property type="project" value="TreeGrafter"/>
</dbReference>
<evidence type="ECO:0000313" key="8">
    <source>
        <dbReference type="EMBL" id="GAK51047.1"/>
    </source>
</evidence>
<evidence type="ECO:0000256" key="1">
    <source>
        <dbReference type="ARBA" id="ARBA00001526"/>
    </source>
</evidence>
<dbReference type="GO" id="GO:0046677">
    <property type="term" value="P:response to antibiotic"/>
    <property type="evidence" value="ECO:0007669"/>
    <property type="project" value="UniProtKB-KW"/>
</dbReference>
<dbReference type="PANTHER" id="PTHR30627">
    <property type="entry name" value="PEPTIDOGLYCAN D,D-TRANSPEPTIDASE"/>
    <property type="match status" value="1"/>
</dbReference>
<evidence type="ECO:0000256" key="6">
    <source>
        <dbReference type="ARBA" id="ARBA00023251"/>
    </source>
</evidence>
<dbReference type="Gene3D" id="3.40.710.10">
    <property type="entry name" value="DD-peptidase/beta-lactamase superfamily"/>
    <property type="match status" value="1"/>
</dbReference>
<keyword evidence="4" id="KW-0732">Signal</keyword>
<gene>
    <name evidence="8" type="ORF">U14_02289</name>
</gene>
<proteinExistence type="inferred from homology"/>
<evidence type="ECO:0000313" key="9">
    <source>
        <dbReference type="Proteomes" id="UP000030700"/>
    </source>
</evidence>
<dbReference type="STRING" id="1499966.U14_02289"/>
<comment type="catalytic activity">
    <reaction evidence="1">
        <text>a beta-lactam + H2O = a substituted beta-amino acid</text>
        <dbReference type="Rhea" id="RHEA:20401"/>
        <dbReference type="ChEBI" id="CHEBI:15377"/>
        <dbReference type="ChEBI" id="CHEBI:35627"/>
        <dbReference type="ChEBI" id="CHEBI:140347"/>
        <dbReference type="EC" id="3.5.2.6"/>
    </reaction>
</comment>
<dbReference type="Gene3D" id="3.90.1310.10">
    <property type="entry name" value="Penicillin-binding protein 2a (Domain 2)"/>
    <property type="match status" value="1"/>
</dbReference>
<dbReference type="AlphaFoldDB" id="A0A0S6VU98"/>
<dbReference type="GO" id="GO:0008658">
    <property type="term" value="F:penicillin binding"/>
    <property type="evidence" value="ECO:0007669"/>
    <property type="project" value="InterPro"/>
</dbReference>
<dbReference type="GO" id="GO:0008800">
    <property type="term" value="F:beta-lactamase activity"/>
    <property type="evidence" value="ECO:0007669"/>
    <property type="project" value="UniProtKB-EC"/>
</dbReference>
<evidence type="ECO:0000256" key="2">
    <source>
        <dbReference type="ARBA" id="ARBA00007898"/>
    </source>
</evidence>
<reference evidence="8" key="1">
    <citation type="journal article" date="2015" name="PeerJ">
        <title>First genomic representation of candidate bacterial phylum KSB3 points to enhanced environmental sensing as a trigger of wastewater bulking.</title>
        <authorList>
            <person name="Sekiguchi Y."/>
            <person name="Ohashi A."/>
            <person name="Parks D.H."/>
            <person name="Yamauchi T."/>
            <person name="Tyson G.W."/>
            <person name="Hugenholtz P."/>
        </authorList>
    </citation>
    <scope>NUCLEOTIDE SEQUENCE [LARGE SCALE GENOMIC DNA]</scope>
</reference>
<dbReference type="InterPro" id="IPR050515">
    <property type="entry name" value="Beta-lactam/transpept"/>
</dbReference>
<keyword evidence="6" id="KW-0046">Antibiotic resistance</keyword>
<accession>A0A0S6VU98</accession>
<dbReference type="SUPFAM" id="SSF56601">
    <property type="entry name" value="beta-lactamase/transpeptidase-like"/>
    <property type="match status" value="1"/>
</dbReference>
<dbReference type="Pfam" id="PF00905">
    <property type="entry name" value="Transpeptidase"/>
    <property type="match status" value="2"/>
</dbReference>
<dbReference type="GO" id="GO:0071555">
    <property type="term" value="P:cell wall organization"/>
    <property type="evidence" value="ECO:0007669"/>
    <property type="project" value="TreeGrafter"/>
</dbReference>
<keyword evidence="9" id="KW-1185">Reference proteome</keyword>